<dbReference type="Proteomes" id="UP000010792">
    <property type="component" value="Plasmid NT26_p1"/>
</dbReference>
<keyword evidence="4" id="KW-1185">Reference proteome</keyword>
<evidence type="ECO:0000313" key="4">
    <source>
        <dbReference type="Proteomes" id="UP000010792"/>
    </source>
</evidence>
<proteinExistence type="predicted"/>
<name>L0NM60_9HYPH</name>
<dbReference type="Pfam" id="PF00581">
    <property type="entry name" value="Rhodanese"/>
    <property type="match status" value="1"/>
</dbReference>
<reference evidence="3 4" key="1">
    <citation type="journal article" date="2013" name="Genome Biol. Evol.">
        <title>Life in an arsenic-containing gold mine: genome and physiology of the autotrophic arsenite-oxidizing bacterium rhizobium sp. NT-26.</title>
        <authorList>
            <person name="Andres J."/>
            <person name="Arsene-Ploetze F."/>
            <person name="Barbe V."/>
            <person name="Brochier-Armanet C."/>
            <person name="Cleiss-Arnold J."/>
            <person name="Coppee J.Y."/>
            <person name="Dillies M.A."/>
            <person name="Geist"/>
            <person name="L"/>
            <person name="Joublin A."/>
            <person name="Koechler S."/>
            <person name="Lassalle F."/>
            <person name="Marchal M."/>
            <person name="Medigue C."/>
            <person name="Muller D."/>
            <person name="Nesme X."/>
            <person name="Plewniak F."/>
            <person name="Proux C."/>
            <person name="Ramirez-Bahena M.H."/>
            <person name="Schenowitz C."/>
            <person name="Sismeiro O."/>
            <person name="Vallenet D."/>
            <person name="Santini J.M."/>
            <person name="Bertin P.N."/>
        </authorList>
    </citation>
    <scope>NUCLEOTIDE SEQUENCE [LARGE SCALE GENOMIC DNA]</scope>
    <source>
        <strain evidence="3 4">NT-26</strain>
        <plasmid evidence="3 4">NT26_p1</plasmid>
    </source>
</reference>
<dbReference type="PROSITE" id="PS50206">
    <property type="entry name" value="RHODANESE_3"/>
    <property type="match status" value="1"/>
</dbReference>
<dbReference type="CDD" id="cd00158">
    <property type="entry name" value="RHOD"/>
    <property type="match status" value="1"/>
</dbReference>
<sequence>MNETVKKELAEASEVCPTTTRGLLAKGALLVDVREQNEVDQVAFADCEVLHIPMSEFEQRWREVPRDREVIVACAVGARSLKATYYLMYQGYGHVANMKHGMARWLERGFPVSGDVSEQPVKAGSACGCGDEGSQSAGSCCSDKPTDPKSESGCGASNAAGSCC</sequence>
<dbReference type="RefSeq" id="WP_152338816.1">
    <property type="nucleotide sequence ID" value="NZ_FO082821.1"/>
</dbReference>
<keyword evidence="3" id="KW-0614">Plasmid</keyword>
<protein>
    <submittedName>
        <fullName evidence="3">Rhodanese-like</fullName>
    </submittedName>
</protein>
<dbReference type="Gene3D" id="3.40.250.10">
    <property type="entry name" value="Rhodanese-like domain"/>
    <property type="match status" value="1"/>
</dbReference>
<dbReference type="EMBL" id="FO082821">
    <property type="protein sequence ID" value="CCF22135.1"/>
    <property type="molecule type" value="Genomic_DNA"/>
</dbReference>
<dbReference type="InterPro" id="IPR036873">
    <property type="entry name" value="Rhodanese-like_dom_sf"/>
</dbReference>
<feature type="region of interest" description="Disordered" evidence="1">
    <location>
        <begin position="136"/>
        <end position="164"/>
    </location>
</feature>
<dbReference type="SUPFAM" id="SSF52821">
    <property type="entry name" value="Rhodanese/Cell cycle control phosphatase"/>
    <property type="match status" value="1"/>
</dbReference>
<gene>
    <name evidence="3" type="ORF">NT26_p10110</name>
</gene>
<feature type="domain" description="Rhodanese" evidence="2">
    <location>
        <begin position="24"/>
        <end position="114"/>
    </location>
</feature>
<dbReference type="InterPro" id="IPR050229">
    <property type="entry name" value="GlpE_sulfurtransferase"/>
</dbReference>
<dbReference type="AlphaFoldDB" id="L0NM60"/>
<dbReference type="PANTHER" id="PTHR43031">
    <property type="entry name" value="FAD-DEPENDENT OXIDOREDUCTASE"/>
    <property type="match status" value="1"/>
</dbReference>
<dbReference type="InterPro" id="IPR001763">
    <property type="entry name" value="Rhodanese-like_dom"/>
</dbReference>
<evidence type="ECO:0000256" key="1">
    <source>
        <dbReference type="SAM" id="MobiDB-lite"/>
    </source>
</evidence>
<evidence type="ECO:0000259" key="2">
    <source>
        <dbReference type="PROSITE" id="PS50206"/>
    </source>
</evidence>
<dbReference type="OrthoDB" id="9807812at2"/>
<dbReference type="PANTHER" id="PTHR43031:SF16">
    <property type="entry name" value="OXIDOREDUCTASE"/>
    <property type="match status" value="1"/>
</dbReference>
<dbReference type="SMART" id="SM00450">
    <property type="entry name" value="RHOD"/>
    <property type="match status" value="1"/>
</dbReference>
<accession>L0NM60</accession>
<evidence type="ECO:0000313" key="3">
    <source>
        <dbReference type="EMBL" id="CCF22135.1"/>
    </source>
</evidence>
<organism evidence="3 4">
    <name type="scientific">Pseudorhizobium banfieldiae</name>
    <dbReference type="NCBI Taxonomy" id="1125847"/>
    <lineage>
        <taxon>Bacteria</taxon>
        <taxon>Pseudomonadati</taxon>
        <taxon>Pseudomonadota</taxon>
        <taxon>Alphaproteobacteria</taxon>
        <taxon>Hyphomicrobiales</taxon>
        <taxon>Rhizobiaceae</taxon>
        <taxon>Rhizobium/Agrobacterium group</taxon>
        <taxon>Pseudorhizobium</taxon>
    </lineage>
</organism>
<geneLocation type="plasmid" evidence="3 4">
    <name>NT26_p1</name>
</geneLocation>
<dbReference type="KEGG" id="rht:NT26_p10110"/>